<keyword evidence="9" id="KW-1185">Reference proteome</keyword>
<feature type="transmembrane region" description="Helical" evidence="6">
    <location>
        <begin position="283"/>
        <end position="305"/>
    </location>
</feature>
<evidence type="ECO:0000313" key="9">
    <source>
        <dbReference type="Proteomes" id="UP000298787"/>
    </source>
</evidence>
<comment type="subcellular location">
    <subcellularLocation>
        <location evidence="1">Membrane</location>
    </subcellularLocation>
</comment>
<evidence type="ECO:0000313" key="8">
    <source>
        <dbReference type="EMBL" id="TKS66611.1"/>
    </source>
</evidence>
<evidence type="ECO:0000256" key="6">
    <source>
        <dbReference type="SAM" id="Phobius"/>
    </source>
</evidence>
<dbReference type="Gene3D" id="1.20.1070.10">
    <property type="entry name" value="Rhodopsin 7-helix transmembrane proteins"/>
    <property type="match status" value="1"/>
</dbReference>
<keyword evidence="2 6" id="KW-0812">Transmembrane</keyword>
<evidence type="ECO:0000256" key="3">
    <source>
        <dbReference type="ARBA" id="ARBA00022989"/>
    </source>
</evidence>
<dbReference type="PANTHER" id="PTHR26451:SF905">
    <property type="entry name" value="OLFACTORY RECEPTOR 2G3-LIKE"/>
    <property type="match status" value="1"/>
</dbReference>
<keyword evidence="8" id="KW-0675">Receptor</keyword>
<reference evidence="8 9" key="1">
    <citation type="submission" date="2019-01" db="EMBL/GenBank/DDBJ databases">
        <title>Genome Assembly of Collichthys lucidus.</title>
        <authorList>
            <person name="Cai M."/>
            <person name="Xiao S."/>
        </authorList>
    </citation>
    <scope>NUCLEOTIDE SEQUENCE [LARGE SCALE GENOMIC DNA]</scope>
    <source>
        <strain evidence="8">JT15FE1705JMU</strain>
        <tissue evidence="8">Muscle</tissue>
    </source>
</reference>
<evidence type="ECO:0000259" key="7">
    <source>
        <dbReference type="PROSITE" id="PS50262"/>
    </source>
</evidence>
<name>A0A4U5U020_COLLU</name>
<dbReference type="STRING" id="240159.A0A4U5U020"/>
<gene>
    <name evidence="8" type="ORF">D9C73_000668</name>
</gene>
<dbReference type="InterPro" id="IPR000276">
    <property type="entry name" value="GPCR_Rhodpsn"/>
</dbReference>
<protein>
    <submittedName>
        <fullName evidence="8">Olfactory receptor 1B1</fullName>
    </submittedName>
</protein>
<dbReference type="PANTHER" id="PTHR26451">
    <property type="entry name" value="G_PROTEIN_RECEP_F1_2 DOMAIN-CONTAINING PROTEIN"/>
    <property type="match status" value="1"/>
</dbReference>
<dbReference type="CDD" id="cd00637">
    <property type="entry name" value="7tm_classA_rhodopsin-like"/>
    <property type="match status" value="1"/>
</dbReference>
<dbReference type="EMBL" id="CM014078">
    <property type="protein sequence ID" value="TKS66611.1"/>
    <property type="molecule type" value="Genomic_DNA"/>
</dbReference>
<sequence length="369" mass="41780">MTTTGDWDQHMDEASSCFFSWDFSSSDKTFLLFFLVFLSCVIFSSTANGFLFFLTVRHKQLLWQPQYILINNISVSGIGMSLVTALVVLSSIVRKQIQVYGHWCIAQFCILRCFFLTSHMTLAVMAIERYIFICHGIHYLRIVTTYNICIITGLIWLVSGALSLHGGLVLRWIECGFQQQTNGLLCDAFTIKELIPFSYEQNMLVFGPPSVLTAFCVSVICYSYGCIYHAALRVSMALKCSNHRAKRTVGFYFLMFLLQLALNIFFIVLTMTGKKEASSCRSVNSLVTPPIIIIPTFIIGAFLLVRNPQIRQLLFSLCQSTRHEAPEVFDRSRRADGIGEDASRQEEENKETTSFSLPGCVFRSDSEDC</sequence>
<dbReference type="AlphaFoldDB" id="A0A4U5U020"/>
<evidence type="ECO:0000256" key="1">
    <source>
        <dbReference type="ARBA" id="ARBA00004370"/>
    </source>
</evidence>
<feature type="compositionally biased region" description="Basic and acidic residues" evidence="5">
    <location>
        <begin position="329"/>
        <end position="351"/>
    </location>
</feature>
<evidence type="ECO:0000256" key="5">
    <source>
        <dbReference type="SAM" id="MobiDB-lite"/>
    </source>
</evidence>
<dbReference type="InterPro" id="IPR052921">
    <property type="entry name" value="GPCR1_Superfamily_Member"/>
</dbReference>
<feature type="region of interest" description="Disordered" evidence="5">
    <location>
        <begin position="329"/>
        <end position="369"/>
    </location>
</feature>
<evidence type="ECO:0000256" key="4">
    <source>
        <dbReference type="ARBA" id="ARBA00023136"/>
    </source>
</evidence>
<feature type="transmembrane region" description="Helical" evidence="6">
    <location>
        <begin position="139"/>
        <end position="162"/>
    </location>
</feature>
<feature type="transmembrane region" description="Helical" evidence="6">
    <location>
        <begin position="105"/>
        <end position="127"/>
    </location>
</feature>
<dbReference type="SUPFAM" id="SSF81321">
    <property type="entry name" value="Family A G protein-coupled receptor-like"/>
    <property type="match status" value="1"/>
</dbReference>
<keyword evidence="4 6" id="KW-0472">Membrane</keyword>
<dbReference type="Pfam" id="PF00001">
    <property type="entry name" value="7tm_1"/>
    <property type="match status" value="1"/>
</dbReference>
<feature type="transmembrane region" description="Helical" evidence="6">
    <location>
        <begin position="211"/>
        <end position="231"/>
    </location>
</feature>
<feature type="transmembrane region" description="Helical" evidence="6">
    <location>
        <begin position="68"/>
        <end position="93"/>
    </location>
</feature>
<dbReference type="GO" id="GO:0016020">
    <property type="term" value="C:membrane"/>
    <property type="evidence" value="ECO:0007669"/>
    <property type="project" value="UniProtKB-SubCell"/>
</dbReference>
<dbReference type="GO" id="GO:0004930">
    <property type="term" value="F:G protein-coupled receptor activity"/>
    <property type="evidence" value="ECO:0007669"/>
    <property type="project" value="InterPro"/>
</dbReference>
<feature type="transmembrane region" description="Helical" evidence="6">
    <location>
        <begin position="30"/>
        <end position="56"/>
    </location>
</feature>
<organism evidence="8 9">
    <name type="scientific">Collichthys lucidus</name>
    <name type="common">Big head croaker</name>
    <name type="synonym">Sciaena lucida</name>
    <dbReference type="NCBI Taxonomy" id="240159"/>
    <lineage>
        <taxon>Eukaryota</taxon>
        <taxon>Metazoa</taxon>
        <taxon>Chordata</taxon>
        <taxon>Craniata</taxon>
        <taxon>Vertebrata</taxon>
        <taxon>Euteleostomi</taxon>
        <taxon>Actinopterygii</taxon>
        <taxon>Neopterygii</taxon>
        <taxon>Teleostei</taxon>
        <taxon>Neoteleostei</taxon>
        <taxon>Acanthomorphata</taxon>
        <taxon>Eupercaria</taxon>
        <taxon>Sciaenidae</taxon>
        <taxon>Collichthys</taxon>
    </lineage>
</organism>
<proteinExistence type="predicted"/>
<evidence type="ECO:0000256" key="2">
    <source>
        <dbReference type="ARBA" id="ARBA00022692"/>
    </source>
</evidence>
<feature type="transmembrane region" description="Helical" evidence="6">
    <location>
        <begin position="251"/>
        <end position="271"/>
    </location>
</feature>
<feature type="domain" description="G-protein coupled receptors family 1 profile" evidence="7">
    <location>
        <begin position="47"/>
        <end position="315"/>
    </location>
</feature>
<dbReference type="GO" id="GO:0004984">
    <property type="term" value="F:olfactory receptor activity"/>
    <property type="evidence" value="ECO:0007669"/>
    <property type="project" value="TreeGrafter"/>
</dbReference>
<keyword evidence="3 6" id="KW-1133">Transmembrane helix</keyword>
<dbReference type="Proteomes" id="UP000298787">
    <property type="component" value="Chromosome 1"/>
</dbReference>
<dbReference type="GO" id="GO:0005549">
    <property type="term" value="F:odorant binding"/>
    <property type="evidence" value="ECO:0007669"/>
    <property type="project" value="TreeGrafter"/>
</dbReference>
<dbReference type="InterPro" id="IPR017452">
    <property type="entry name" value="GPCR_Rhodpsn_7TM"/>
</dbReference>
<dbReference type="PROSITE" id="PS50262">
    <property type="entry name" value="G_PROTEIN_RECEP_F1_2"/>
    <property type="match status" value="1"/>
</dbReference>
<accession>A0A4U5U020</accession>